<evidence type="ECO:0000313" key="3">
    <source>
        <dbReference type="EMBL" id="EKJ88873.1"/>
    </source>
</evidence>
<organism evidence="3 4">
    <name type="scientific">Bacteroides finegoldii CL09T03C10</name>
    <dbReference type="NCBI Taxonomy" id="997888"/>
    <lineage>
        <taxon>Bacteria</taxon>
        <taxon>Pseudomonadati</taxon>
        <taxon>Bacteroidota</taxon>
        <taxon>Bacteroidia</taxon>
        <taxon>Bacteroidales</taxon>
        <taxon>Bacteroidaceae</taxon>
        <taxon>Bacteroides</taxon>
    </lineage>
</organism>
<dbReference type="Proteomes" id="UP000007995">
    <property type="component" value="Unassembled WGS sequence"/>
</dbReference>
<dbReference type="Pfam" id="PF13229">
    <property type="entry name" value="Beta_helix"/>
    <property type="match status" value="1"/>
</dbReference>
<dbReference type="InterPro" id="IPR006626">
    <property type="entry name" value="PbH1"/>
</dbReference>
<dbReference type="HOGENOM" id="CLU_009237_0_0_10"/>
<dbReference type="SUPFAM" id="SSF51126">
    <property type="entry name" value="Pectin lyase-like"/>
    <property type="match status" value="1"/>
</dbReference>
<dbReference type="InterPro" id="IPR036034">
    <property type="entry name" value="PDZ_sf"/>
</dbReference>
<reference evidence="3 4" key="1">
    <citation type="submission" date="2012-02" db="EMBL/GenBank/DDBJ databases">
        <title>The Genome Sequence of Bacteroides finegoldii CL09T03C10.</title>
        <authorList>
            <consortium name="The Broad Institute Genome Sequencing Platform"/>
            <person name="Earl A."/>
            <person name="Ward D."/>
            <person name="Feldgarden M."/>
            <person name="Gevers D."/>
            <person name="Zitomersky N.L."/>
            <person name="Coyne M.J."/>
            <person name="Comstock L.E."/>
            <person name="Young S.K."/>
            <person name="Zeng Q."/>
            <person name="Gargeya S."/>
            <person name="Fitzgerald M."/>
            <person name="Haas B."/>
            <person name="Abouelleil A."/>
            <person name="Alvarado L."/>
            <person name="Arachchi H.M."/>
            <person name="Berlin A."/>
            <person name="Chapman S.B."/>
            <person name="Gearin G."/>
            <person name="Goldberg J."/>
            <person name="Griggs A."/>
            <person name="Gujja S."/>
            <person name="Hansen M."/>
            <person name="Heiman D."/>
            <person name="Howarth C."/>
            <person name="Larimer J."/>
            <person name="Lui A."/>
            <person name="MacDonald P.J.P."/>
            <person name="McCowen C."/>
            <person name="Montmayeur A."/>
            <person name="Murphy C."/>
            <person name="Neiman D."/>
            <person name="Pearson M."/>
            <person name="Priest M."/>
            <person name="Roberts A."/>
            <person name="Saif S."/>
            <person name="Shea T."/>
            <person name="Sisk P."/>
            <person name="Stolte C."/>
            <person name="Sykes S."/>
            <person name="Wortman J."/>
            <person name="Nusbaum C."/>
            <person name="Birren B."/>
        </authorList>
    </citation>
    <scope>NUCLEOTIDE SEQUENCE [LARGE SCALE GENOMIC DNA]</scope>
    <source>
        <strain evidence="3 4">CL09T03C10</strain>
    </source>
</reference>
<evidence type="ECO:0000256" key="1">
    <source>
        <dbReference type="SAM" id="SignalP"/>
    </source>
</evidence>
<protein>
    <recommendedName>
        <fullName evidence="2">Right handed beta helix domain-containing protein</fullName>
    </recommendedName>
</protein>
<evidence type="ECO:0000259" key="2">
    <source>
        <dbReference type="Pfam" id="PF13229"/>
    </source>
</evidence>
<dbReference type="PANTHER" id="PTHR36453:SF1">
    <property type="entry name" value="RIGHT HANDED BETA HELIX DOMAIN-CONTAINING PROTEIN"/>
    <property type="match status" value="1"/>
</dbReference>
<dbReference type="EMBL" id="AGXW01000015">
    <property type="protein sequence ID" value="EKJ88873.1"/>
    <property type="molecule type" value="Genomic_DNA"/>
</dbReference>
<sequence length="785" mass="89579">MFFKKTNVAVLLFMFVFPLSVYSQHTYYVAVDGNDNRNGSFTEPLRTISHALNLVRGKSGETTIYLREGIYRMDCPLTLIAREDNATLTIRSYPGERAVLSGAKELKLEWKKHKGGIYVAKVRGMDSMDMLIVNGGIRQMARYPNYDSTAVRFNGTSPDATSPQRIRTWKNPKGGFLHAMHAHDWGDFHYMITGKDSDSTLTMTGGHQNNRKMGLSHYNRMVENIFEELDAEGEWYYDREKSLLYYYPPEGEDIHHATVETPQVKSLIEMRGSVGNPVKNITLRDLIFTGTMRTFMEKYEPLLRSDWTIYRGATVFMEGTENCTISNCDFSNLGGNGLFFSRYNRNDIVSGCHFTRIGASAVLFVGDTSAVRSPSFEYWQSVDISKMDFASGPKNLNYPFNCTVEDNLIHGIGLFEKQITGVELSMCRNITVSHNSIYDVPRAGINVSEGTWGGHIIEYNDIFDTVKETGDHGSFNSWGRDRFWHADYSQMCDIAEKHPELILADVIEPIVIRNNRLRCDRGWDIDLDDGSSNYHIYNNLCLNGGIKLREGFYRTVENNILINNTLHPHVWFRQSGDVFARNIVMSAYHPINLQGWGRTVDGNIFASEADLINVRKQGTDSCSITATVRFSNPANGDFSISRECVEVFRMGFRNFPMDRFGVLSPRLKAMVRKPLMPQPIAKENNSESKILDWHGWAIKDIETLGEQSATGMDSQRGVYVVNLTKYDSPLRDYLKPNDVILRVNDRKTDNVDALFRITDKKKEKGVPLKLIIFRNQKEYEITVYY</sequence>
<dbReference type="SUPFAM" id="SSF50156">
    <property type="entry name" value="PDZ domain-like"/>
    <property type="match status" value="1"/>
</dbReference>
<feature type="chain" id="PRO_5003882627" description="Right handed beta helix domain-containing protein" evidence="1">
    <location>
        <begin position="24"/>
        <end position="785"/>
    </location>
</feature>
<accession>K5D7F5</accession>
<dbReference type="Gene3D" id="2.160.20.10">
    <property type="entry name" value="Single-stranded right-handed beta-helix, Pectin lyase-like"/>
    <property type="match status" value="2"/>
</dbReference>
<comment type="caution">
    <text evidence="3">The sequence shown here is derived from an EMBL/GenBank/DDBJ whole genome shotgun (WGS) entry which is preliminary data.</text>
</comment>
<dbReference type="Gene3D" id="2.30.42.10">
    <property type="match status" value="1"/>
</dbReference>
<evidence type="ECO:0000313" key="4">
    <source>
        <dbReference type="Proteomes" id="UP000007995"/>
    </source>
</evidence>
<feature type="domain" description="Right handed beta helix" evidence="2">
    <location>
        <begin position="312"/>
        <end position="450"/>
    </location>
</feature>
<gene>
    <name evidence="3" type="ORF">HMPREF1057_04171</name>
</gene>
<keyword evidence="1" id="KW-0732">Signal</keyword>
<name>K5D7F5_9BACE</name>
<dbReference type="PANTHER" id="PTHR36453">
    <property type="entry name" value="SECRETED PROTEIN-RELATED"/>
    <property type="match status" value="1"/>
</dbReference>
<dbReference type="InterPro" id="IPR039448">
    <property type="entry name" value="Beta_helix"/>
</dbReference>
<dbReference type="InterPro" id="IPR012334">
    <property type="entry name" value="Pectin_lyas_fold"/>
</dbReference>
<proteinExistence type="predicted"/>
<dbReference type="SMART" id="SM00710">
    <property type="entry name" value="PbH1"/>
    <property type="match status" value="5"/>
</dbReference>
<dbReference type="InterPro" id="IPR011050">
    <property type="entry name" value="Pectin_lyase_fold/virulence"/>
</dbReference>
<dbReference type="AlphaFoldDB" id="K5D7F5"/>
<feature type="signal peptide" evidence="1">
    <location>
        <begin position="1"/>
        <end position="23"/>
    </location>
</feature>
<dbReference type="OrthoDB" id="9808066at2"/>